<keyword evidence="8" id="KW-1185">Reference proteome</keyword>
<protein>
    <recommendedName>
        <fullName evidence="2">3-phytase</fullName>
        <ecNumber evidence="2">3.1.3.8</ecNumber>
    </recommendedName>
</protein>
<dbReference type="GO" id="GO:0016158">
    <property type="term" value="F:inositol hexakisphosphate 3-phosphatase activity"/>
    <property type="evidence" value="ECO:0007669"/>
    <property type="project" value="UniProtKB-EC"/>
</dbReference>
<feature type="signal peptide" evidence="6">
    <location>
        <begin position="1"/>
        <end position="18"/>
    </location>
</feature>
<dbReference type="InterPro" id="IPR029033">
    <property type="entry name" value="His_PPase_superfam"/>
</dbReference>
<evidence type="ECO:0000256" key="3">
    <source>
        <dbReference type="ARBA" id="ARBA00022801"/>
    </source>
</evidence>
<organism evidence="7 8">
    <name type="scientific">Ascosphaera apis ARSEF 7405</name>
    <dbReference type="NCBI Taxonomy" id="392613"/>
    <lineage>
        <taxon>Eukaryota</taxon>
        <taxon>Fungi</taxon>
        <taxon>Dikarya</taxon>
        <taxon>Ascomycota</taxon>
        <taxon>Pezizomycotina</taxon>
        <taxon>Eurotiomycetes</taxon>
        <taxon>Eurotiomycetidae</taxon>
        <taxon>Onygenales</taxon>
        <taxon>Ascosphaeraceae</taxon>
        <taxon>Ascosphaera</taxon>
    </lineage>
</organism>
<dbReference type="GO" id="GO:0003993">
    <property type="term" value="F:acid phosphatase activity"/>
    <property type="evidence" value="ECO:0007669"/>
    <property type="project" value="TreeGrafter"/>
</dbReference>
<name>A0A167YFM8_9EURO</name>
<dbReference type="InterPro" id="IPR016274">
    <property type="entry name" value="Histidine_acid_Pase_euk"/>
</dbReference>
<comment type="similarity">
    <text evidence="1">Belongs to the histidine acid phosphatase family.</text>
</comment>
<dbReference type="PANTHER" id="PTHR20963">
    <property type="entry name" value="MULTIPLE INOSITOL POLYPHOSPHATE PHOSPHATASE-RELATED"/>
    <property type="match status" value="1"/>
</dbReference>
<keyword evidence="3" id="KW-0378">Hydrolase</keyword>
<accession>A0A167YFM8</accession>
<dbReference type="Pfam" id="PF00328">
    <property type="entry name" value="His_Phos_2"/>
    <property type="match status" value="1"/>
</dbReference>
<dbReference type="PROSITE" id="PS00616">
    <property type="entry name" value="HIS_ACID_PHOSPHAT_1"/>
    <property type="match status" value="1"/>
</dbReference>
<reference evidence="7 8" key="1">
    <citation type="journal article" date="2016" name="Genome Biol. Evol.">
        <title>Divergent and convergent evolution of fungal pathogenicity.</title>
        <authorList>
            <person name="Shang Y."/>
            <person name="Xiao G."/>
            <person name="Zheng P."/>
            <person name="Cen K."/>
            <person name="Zhan S."/>
            <person name="Wang C."/>
        </authorList>
    </citation>
    <scope>NUCLEOTIDE SEQUENCE [LARGE SCALE GENOMIC DNA]</scope>
    <source>
        <strain evidence="7 8">ARSEF 7405</strain>
    </source>
</reference>
<dbReference type="PIRSF" id="PIRSF000894">
    <property type="entry name" value="Acid_phosphatase"/>
    <property type="match status" value="1"/>
</dbReference>
<dbReference type="EMBL" id="AZGZ01000014">
    <property type="protein sequence ID" value="KZZ91279.1"/>
    <property type="molecule type" value="Genomic_DNA"/>
</dbReference>
<evidence type="ECO:0000256" key="1">
    <source>
        <dbReference type="ARBA" id="ARBA00005375"/>
    </source>
</evidence>
<keyword evidence="6" id="KW-0732">Signal</keyword>
<comment type="caution">
    <text evidence="7">The sequence shown here is derived from an EMBL/GenBank/DDBJ whole genome shotgun (WGS) entry which is preliminary data.</text>
</comment>
<dbReference type="SUPFAM" id="SSF53254">
    <property type="entry name" value="Phosphoglycerate mutase-like"/>
    <property type="match status" value="1"/>
</dbReference>
<keyword evidence="4" id="KW-0325">Glycoprotein</keyword>
<feature type="disulfide bond" evidence="5">
    <location>
        <begin position="65"/>
        <end position="384"/>
    </location>
</feature>
<evidence type="ECO:0000313" key="7">
    <source>
        <dbReference type="EMBL" id="KZZ91279.1"/>
    </source>
</evidence>
<evidence type="ECO:0000256" key="2">
    <source>
        <dbReference type="ARBA" id="ARBA00012632"/>
    </source>
</evidence>
<sequence length="476" mass="53476">MKFVLATALFAIAGTVSGVQLPLLGPKSYPQEMHDNENPLKYVSTNGPYVDRRSYGISRDPPESCEVDQMVMIMRHGERYPSNGVAKTINKVVKKLYEGPKQFAGDLEFLNRWKSPFGNRCDYALETFSGPYAGRADAFLRGAEYRGRYNHLLSNESKHNIVPFFASGFQRVIETARMFGQGFFGYEYSNVSALNIIPEDDNQGANSLAPGCWAKETVDVDKVQEKIEQFPQFKVAAERFNSQNGGLNLTSTDIYWLMSGAGYELGIRPGTPWITAFTPDEWATFAYVSDVLYYYKNGPGNANQVAAGSNFVNATVRALQSNATSMKLIMNFSHHSAIIPMIAAFNIVNPEKDLPLTHPVFNSKWQVSDIMPMGGHLVIERLACNQTAISPRGQYVRFVLNEAVVPMEECQSGPGYTCPLAEWTNYYQKNLHNYAEECKVPEKYPQKLDFWWHANHTSDLNFRLTPITCGEEETGE</sequence>
<gene>
    <name evidence="7" type="ORF">AAP_03449</name>
</gene>
<feature type="chain" id="PRO_5007894687" description="3-phytase" evidence="6">
    <location>
        <begin position="19"/>
        <end position="476"/>
    </location>
</feature>
<evidence type="ECO:0000313" key="8">
    <source>
        <dbReference type="Proteomes" id="UP000242877"/>
    </source>
</evidence>
<evidence type="ECO:0000256" key="4">
    <source>
        <dbReference type="ARBA" id="ARBA00023180"/>
    </source>
</evidence>
<dbReference type="AlphaFoldDB" id="A0A167YFM8"/>
<keyword evidence="5" id="KW-1015">Disulfide bond</keyword>
<dbReference type="PANTHER" id="PTHR20963:SF18">
    <property type="entry name" value="ACID PHOSPHATASE PHO11-RELATED"/>
    <property type="match status" value="1"/>
</dbReference>
<dbReference type="VEuPathDB" id="FungiDB:AAP_03449"/>
<dbReference type="Proteomes" id="UP000242877">
    <property type="component" value="Unassembled WGS sequence"/>
</dbReference>
<dbReference type="InterPro" id="IPR033379">
    <property type="entry name" value="Acid_Pase_AS"/>
</dbReference>
<proteinExistence type="inferred from homology"/>
<evidence type="ECO:0000256" key="6">
    <source>
        <dbReference type="SAM" id="SignalP"/>
    </source>
</evidence>
<evidence type="ECO:0000256" key="5">
    <source>
        <dbReference type="PIRSR" id="PIRSR000894-2"/>
    </source>
</evidence>
<dbReference type="OrthoDB" id="6509975at2759"/>
<dbReference type="EC" id="3.1.3.8" evidence="2"/>
<dbReference type="Gene3D" id="3.40.50.1240">
    <property type="entry name" value="Phosphoglycerate mutase-like"/>
    <property type="match status" value="1"/>
</dbReference>
<dbReference type="CDD" id="cd07061">
    <property type="entry name" value="HP_HAP_like"/>
    <property type="match status" value="1"/>
</dbReference>
<dbReference type="InterPro" id="IPR000560">
    <property type="entry name" value="His_Pase_clade-2"/>
</dbReference>
<feature type="disulfide bond" evidence="5">
    <location>
        <begin position="410"/>
        <end position="418"/>
    </location>
</feature>
<dbReference type="GO" id="GO:0009277">
    <property type="term" value="C:fungal-type cell wall"/>
    <property type="evidence" value="ECO:0007669"/>
    <property type="project" value="TreeGrafter"/>
</dbReference>